<gene>
    <name evidence="7" type="ORF">PAPOLLO_LOCUS13135</name>
</gene>
<feature type="domain" description="Myb/SANT-like DNA-binding" evidence="6">
    <location>
        <begin position="10"/>
        <end position="86"/>
    </location>
</feature>
<evidence type="ECO:0000256" key="4">
    <source>
        <dbReference type="ARBA" id="ARBA00023163"/>
    </source>
</evidence>
<comment type="caution">
    <text evidence="7">The sequence shown here is derived from an EMBL/GenBank/DDBJ whole genome shotgun (WGS) entry which is preliminary data.</text>
</comment>
<sequence>MVKPKTPRSRVPNFTSDEKALLAALIKSKPIVESKATDGKLVDKKKTAWESITQEFNCQAYVYKRDTINLKRAWDNMKAFTRKARAAELGSLFKTGGGPVKPTLPPHQGAIISMVEEAAPVIMCEVKNSFDSDGCLLSSLEEEEVKSSDCKIVGYSINQTTGSRTRITDK</sequence>
<proteinExistence type="predicted"/>
<evidence type="ECO:0000313" key="8">
    <source>
        <dbReference type="Proteomes" id="UP000691718"/>
    </source>
</evidence>
<dbReference type="AlphaFoldDB" id="A0A8S3X2R4"/>
<keyword evidence="8" id="KW-1185">Reference proteome</keyword>
<keyword evidence="4" id="KW-0804">Transcription</keyword>
<dbReference type="Pfam" id="PF13873">
    <property type="entry name" value="Myb_DNA-bind_5"/>
    <property type="match status" value="1"/>
</dbReference>
<evidence type="ECO:0000256" key="5">
    <source>
        <dbReference type="ARBA" id="ARBA00025466"/>
    </source>
</evidence>
<protein>
    <recommendedName>
        <fullName evidence="2">Regulatory protein zeste</fullName>
    </recommendedName>
</protein>
<accession>A0A8S3X2R4</accession>
<reference evidence="7" key="1">
    <citation type="submission" date="2021-04" db="EMBL/GenBank/DDBJ databases">
        <authorList>
            <person name="Tunstrom K."/>
        </authorList>
    </citation>
    <scope>NUCLEOTIDE SEQUENCE</scope>
</reference>
<evidence type="ECO:0000256" key="1">
    <source>
        <dbReference type="ARBA" id="ARBA00011764"/>
    </source>
</evidence>
<dbReference type="InterPro" id="IPR028002">
    <property type="entry name" value="Myb_DNA-bind_5"/>
</dbReference>
<keyword evidence="3" id="KW-0805">Transcription regulation</keyword>
<dbReference type="OrthoDB" id="6340111at2759"/>
<comment type="function">
    <text evidence="5">Involved in transvection phenomena (= synapsis-dependent gene expression), where the synaptic pairing of chromosomes carrying genes with which zeste interacts influences the expression of these genes. Zeste binds to DNA and stimulates transcription from a nearby promoter.</text>
</comment>
<dbReference type="Proteomes" id="UP000691718">
    <property type="component" value="Unassembled WGS sequence"/>
</dbReference>
<organism evidence="7 8">
    <name type="scientific">Parnassius apollo</name>
    <name type="common">Apollo butterfly</name>
    <name type="synonym">Papilio apollo</name>
    <dbReference type="NCBI Taxonomy" id="110799"/>
    <lineage>
        <taxon>Eukaryota</taxon>
        <taxon>Metazoa</taxon>
        <taxon>Ecdysozoa</taxon>
        <taxon>Arthropoda</taxon>
        <taxon>Hexapoda</taxon>
        <taxon>Insecta</taxon>
        <taxon>Pterygota</taxon>
        <taxon>Neoptera</taxon>
        <taxon>Endopterygota</taxon>
        <taxon>Lepidoptera</taxon>
        <taxon>Glossata</taxon>
        <taxon>Ditrysia</taxon>
        <taxon>Papilionoidea</taxon>
        <taxon>Papilionidae</taxon>
        <taxon>Parnassiinae</taxon>
        <taxon>Parnassini</taxon>
        <taxon>Parnassius</taxon>
        <taxon>Parnassius</taxon>
    </lineage>
</organism>
<evidence type="ECO:0000256" key="3">
    <source>
        <dbReference type="ARBA" id="ARBA00023015"/>
    </source>
</evidence>
<dbReference type="PANTHER" id="PTHR21411:SF0">
    <property type="entry name" value="REGULATORY PROTEIN ZESTE"/>
    <property type="match status" value="1"/>
</dbReference>
<name>A0A8S3X2R4_PARAO</name>
<evidence type="ECO:0000313" key="7">
    <source>
        <dbReference type="EMBL" id="CAG4997041.1"/>
    </source>
</evidence>
<evidence type="ECO:0000256" key="2">
    <source>
        <dbReference type="ARBA" id="ARBA00016807"/>
    </source>
</evidence>
<comment type="subunit">
    <text evidence="1">Self-associates forming complexes of several hundred monomers.</text>
</comment>
<dbReference type="EMBL" id="CAJQZP010000929">
    <property type="protein sequence ID" value="CAG4997041.1"/>
    <property type="molecule type" value="Genomic_DNA"/>
</dbReference>
<dbReference type="PANTHER" id="PTHR21411">
    <property type="entry name" value="APONTIC"/>
    <property type="match status" value="1"/>
</dbReference>
<evidence type="ECO:0000259" key="6">
    <source>
        <dbReference type="Pfam" id="PF13873"/>
    </source>
</evidence>